<dbReference type="EMBL" id="PTQR01000081">
    <property type="protein sequence ID" value="TKX21334.1"/>
    <property type="molecule type" value="Genomic_DNA"/>
</dbReference>
<feature type="region of interest" description="Disordered" evidence="1">
    <location>
        <begin position="126"/>
        <end position="169"/>
    </location>
</feature>
<feature type="compositionally biased region" description="Basic and acidic residues" evidence="1">
    <location>
        <begin position="135"/>
        <end position="147"/>
    </location>
</feature>
<sequence>MERSDYPDTDEELDCPQPTQEPDTYAREWTPQIAELARQVKAVYQQREGNALAQSVRAVSDEALEKLVVEQPYLPDDEQTFRAVATYRYTQQAAWKREKRRGIQISSGVVSKDITEQAQHDVADIKTQIGQPAELSEKPYVRSERATRVLSTPRQSTATVDKLLNKSAS</sequence>
<evidence type="ECO:0000256" key="1">
    <source>
        <dbReference type="SAM" id="MobiDB-lite"/>
    </source>
</evidence>
<accession>A0A4U7AZT3</accession>
<evidence type="ECO:0000313" key="3">
    <source>
        <dbReference type="Proteomes" id="UP000308133"/>
    </source>
</evidence>
<name>A0A4U7AZT3_9PEZI</name>
<feature type="compositionally biased region" description="Polar residues" evidence="1">
    <location>
        <begin position="149"/>
        <end position="159"/>
    </location>
</feature>
<dbReference type="Proteomes" id="UP000308133">
    <property type="component" value="Unassembled WGS sequence"/>
</dbReference>
<organism evidence="2 3">
    <name type="scientific">Elsinoe australis</name>
    <dbReference type="NCBI Taxonomy" id="40998"/>
    <lineage>
        <taxon>Eukaryota</taxon>
        <taxon>Fungi</taxon>
        <taxon>Dikarya</taxon>
        <taxon>Ascomycota</taxon>
        <taxon>Pezizomycotina</taxon>
        <taxon>Dothideomycetes</taxon>
        <taxon>Dothideomycetidae</taxon>
        <taxon>Myriangiales</taxon>
        <taxon>Elsinoaceae</taxon>
        <taxon>Elsinoe</taxon>
    </lineage>
</organism>
<reference evidence="2 3" key="1">
    <citation type="submission" date="2018-02" db="EMBL/GenBank/DDBJ databases">
        <title>Draft genome sequences of Elsinoe sp., causing black scab on jojoba.</title>
        <authorList>
            <person name="Stodart B."/>
            <person name="Jeffress S."/>
            <person name="Ash G."/>
            <person name="Arun Chinnappa K."/>
        </authorList>
    </citation>
    <scope>NUCLEOTIDE SEQUENCE [LARGE SCALE GENOMIC DNA]</scope>
    <source>
        <strain evidence="2 3">Hillstone_2</strain>
    </source>
</reference>
<feature type="region of interest" description="Disordered" evidence="1">
    <location>
        <begin position="1"/>
        <end position="26"/>
    </location>
</feature>
<gene>
    <name evidence="2" type="ORF">C1H76_6408</name>
</gene>
<dbReference type="AlphaFoldDB" id="A0A4U7AZT3"/>
<comment type="caution">
    <text evidence="2">The sequence shown here is derived from an EMBL/GenBank/DDBJ whole genome shotgun (WGS) entry which is preliminary data.</text>
</comment>
<protein>
    <submittedName>
        <fullName evidence="2">Uncharacterized protein</fullName>
    </submittedName>
</protein>
<proteinExistence type="predicted"/>
<evidence type="ECO:0000313" key="2">
    <source>
        <dbReference type="EMBL" id="TKX21334.1"/>
    </source>
</evidence>